<keyword evidence="3" id="KW-0560">Oxidoreductase</keyword>
<dbReference type="InterPro" id="IPR002347">
    <property type="entry name" value="SDR_fam"/>
</dbReference>
<proteinExistence type="inferred from homology"/>
<evidence type="ECO:0000256" key="1">
    <source>
        <dbReference type="ARBA" id="ARBA00006484"/>
    </source>
</evidence>
<evidence type="ECO:0000256" key="3">
    <source>
        <dbReference type="ARBA" id="ARBA00023002"/>
    </source>
</evidence>
<evidence type="ECO:0000313" key="5">
    <source>
        <dbReference type="Proteomes" id="UP000824150"/>
    </source>
</evidence>
<dbReference type="Proteomes" id="UP000824150">
    <property type="component" value="Unassembled WGS sequence"/>
</dbReference>
<dbReference type="InterPro" id="IPR036291">
    <property type="entry name" value="NAD(P)-bd_dom_sf"/>
</dbReference>
<dbReference type="PRINTS" id="PR00081">
    <property type="entry name" value="GDHRDH"/>
</dbReference>
<reference evidence="4" key="1">
    <citation type="journal article" date="2021" name="PeerJ">
        <title>Extensive microbial diversity within the chicken gut microbiome revealed by metagenomics and culture.</title>
        <authorList>
            <person name="Gilroy R."/>
            <person name="Ravi A."/>
            <person name="Getino M."/>
            <person name="Pursley I."/>
            <person name="Horton D.L."/>
            <person name="Alikhan N.F."/>
            <person name="Baker D."/>
            <person name="Gharbi K."/>
            <person name="Hall N."/>
            <person name="Watson M."/>
            <person name="Adriaenssens E.M."/>
            <person name="Foster-Nyarko E."/>
            <person name="Jarju S."/>
            <person name="Secka A."/>
            <person name="Antonio M."/>
            <person name="Oren A."/>
            <person name="Chaudhuri R.R."/>
            <person name="La Ragione R."/>
            <person name="Hildebrand F."/>
            <person name="Pallen M.J."/>
        </authorList>
    </citation>
    <scope>NUCLEOTIDE SEQUENCE</scope>
    <source>
        <strain evidence="4">687</strain>
    </source>
</reference>
<comment type="similarity">
    <text evidence="1">Belongs to the short-chain dehydrogenases/reductases (SDR) family.</text>
</comment>
<dbReference type="PANTHER" id="PTHR43391:SF14">
    <property type="entry name" value="DEHYDROGENASE_REDUCTASE SDR FAMILY PROTEIN 7-LIKE"/>
    <property type="match status" value="1"/>
</dbReference>
<evidence type="ECO:0000313" key="4">
    <source>
        <dbReference type="EMBL" id="MBU3827187.1"/>
    </source>
</evidence>
<name>A0A9E2KQH4_9GAMM</name>
<dbReference type="SUPFAM" id="SSF51735">
    <property type="entry name" value="NAD(P)-binding Rossmann-fold domains"/>
    <property type="match status" value="1"/>
</dbReference>
<dbReference type="GO" id="GO:0005829">
    <property type="term" value="C:cytosol"/>
    <property type="evidence" value="ECO:0007669"/>
    <property type="project" value="TreeGrafter"/>
</dbReference>
<keyword evidence="2" id="KW-0521">NADP</keyword>
<dbReference type="GO" id="GO:0016491">
    <property type="term" value="F:oxidoreductase activity"/>
    <property type="evidence" value="ECO:0007669"/>
    <property type="project" value="UniProtKB-KW"/>
</dbReference>
<reference evidence="4" key="2">
    <citation type="submission" date="2021-04" db="EMBL/GenBank/DDBJ databases">
        <authorList>
            <person name="Gilroy R."/>
        </authorList>
    </citation>
    <scope>NUCLEOTIDE SEQUENCE</scope>
    <source>
        <strain evidence="4">687</strain>
    </source>
</reference>
<dbReference type="EMBL" id="JAHLFG010000073">
    <property type="protein sequence ID" value="MBU3827187.1"/>
    <property type="molecule type" value="Genomic_DNA"/>
</dbReference>
<gene>
    <name evidence="4" type="ORF">IAA31_06835</name>
</gene>
<comment type="caution">
    <text evidence="4">The sequence shown here is derived from an EMBL/GenBank/DDBJ whole genome shotgun (WGS) entry which is preliminary data.</text>
</comment>
<dbReference type="Gene3D" id="3.40.50.720">
    <property type="entry name" value="NAD(P)-binding Rossmann-like Domain"/>
    <property type="match status" value="1"/>
</dbReference>
<evidence type="ECO:0000256" key="2">
    <source>
        <dbReference type="ARBA" id="ARBA00022857"/>
    </source>
</evidence>
<feature type="non-terminal residue" evidence="4">
    <location>
        <position position="253"/>
    </location>
</feature>
<organism evidence="4 5">
    <name type="scientific">Candidatus Anaerobiospirillum merdipullorum</name>
    <dbReference type="NCBI Taxonomy" id="2838450"/>
    <lineage>
        <taxon>Bacteria</taxon>
        <taxon>Pseudomonadati</taxon>
        <taxon>Pseudomonadota</taxon>
        <taxon>Gammaproteobacteria</taxon>
        <taxon>Aeromonadales</taxon>
        <taxon>Succinivibrionaceae</taxon>
        <taxon>Anaerobiospirillum</taxon>
    </lineage>
</organism>
<dbReference type="PANTHER" id="PTHR43391">
    <property type="entry name" value="RETINOL DEHYDROGENASE-RELATED"/>
    <property type="match status" value="1"/>
</dbReference>
<protein>
    <submittedName>
        <fullName evidence="4">SDR family NAD(P)-dependent oxidoreductase</fullName>
    </submittedName>
</protein>
<dbReference type="AlphaFoldDB" id="A0A9E2KQH4"/>
<sequence length="253" mass="27766">MMNANFYCGRKIFIAGASGGLGKALVEELCALQVSSLILSARREEVLAHLAQQAQRHGVDCEIYPADCSLEQELYRALDSGLKQGCSVFILAMGVVPPHGRDSLEDLGAVAKVFAVNTQAPLQAVYYLSSRLPSGSIIGVISSQAACYPIPSLPLYGASKSALSYALRALMPYFRQRNIKLTLIEPGFFDSPMGRRFHGRTWFKLSAHKAARKVLSALALGKTHAIFPWQLRFAIALLPWLPRPLREGALRFF</sequence>
<dbReference type="Pfam" id="PF00106">
    <property type="entry name" value="adh_short"/>
    <property type="match status" value="1"/>
</dbReference>
<accession>A0A9E2KQH4</accession>